<comment type="caution">
    <text evidence="1">The sequence shown here is derived from an EMBL/GenBank/DDBJ whole genome shotgun (WGS) entry which is preliminary data.</text>
</comment>
<evidence type="ECO:0000313" key="1">
    <source>
        <dbReference type="EMBL" id="MFC0409414.1"/>
    </source>
</evidence>
<evidence type="ECO:0008006" key="3">
    <source>
        <dbReference type="Google" id="ProtNLM"/>
    </source>
</evidence>
<name>A0ABV6JUJ0_9PROT</name>
<protein>
    <recommendedName>
        <fullName evidence="3">Nucleoside kinase</fullName>
    </recommendedName>
</protein>
<reference evidence="1 2" key="1">
    <citation type="submission" date="2024-09" db="EMBL/GenBank/DDBJ databases">
        <authorList>
            <person name="Sun Q."/>
            <person name="Mori K."/>
        </authorList>
    </citation>
    <scope>NUCLEOTIDE SEQUENCE [LARGE SCALE GENOMIC DNA]</scope>
    <source>
        <strain evidence="1 2">TBRC 5777</strain>
    </source>
</reference>
<organism evidence="1 2">
    <name type="scientific">Roseomonas elaeocarpi</name>
    <dbReference type="NCBI Taxonomy" id="907779"/>
    <lineage>
        <taxon>Bacteria</taxon>
        <taxon>Pseudomonadati</taxon>
        <taxon>Pseudomonadota</taxon>
        <taxon>Alphaproteobacteria</taxon>
        <taxon>Acetobacterales</taxon>
        <taxon>Roseomonadaceae</taxon>
        <taxon>Roseomonas</taxon>
    </lineage>
</organism>
<keyword evidence="2" id="KW-1185">Reference proteome</keyword>
<dbReference type="Proteomes" id="UP001589865">
    <property type="component" value="Unassembled WGS sequence"/>
</dbReference>
<dbReference type="Gene3D" id="3.40.50.300">
    <property type="entry name" value="P-loop containing nucleotide triphosphate hydrolases"/>
    <property type="match status" value="1"/>
</dbReference>
<gene>
    <name evidence="1" type="ORF">ACFFGY_14255</name>
</gene>
<dbReference type="InterPro" id="IPR027417">
    <property type="entry name" value="P-loop_NTPase"/>
</dbReference>
<dbReference type="SUPFAM" id="SSF52540">
    <property type="entry name" value="P-loop containing nucleoside triphosphate hydrolases"/>
    <property type="match status" value="1"/>
</dbReference>
<evidence type="ECO:0000313" key="2">
    <source>
        <dbReference type="Proteomes" id="UP001589865"/>
    </source>
</evidence>
<dbReference type="EMBL" id="JBHLUN010000009">
    <property type="protein sequence ID" value="MFC0409414.1"/>
    <property type="molecule type" value="Genomic_DNA"/>
</dbReference>
<sequence length="185" mass="20083">MASGGEVGVRNFLIEGVSGTGKTSVATELQRRGFHAIHGDRELAYRGDPLTGTPLEGPMPDDPAVDFAHRHHLWDLGKVRALLGDRTRPVSFFCGGSRNVGRFVELFDGVFVLEVDAATLRQRLSGRPRDEFGGGAAEQLFILHLHATREDVPRDATVIDATAPLRSVVDEILRRCGEVAADRSG</sequence>
<dbReference type="RefSeq" id="WP_377045158.1">
    <property type="nucleotide sequence ID" value="NZ_JBHLUN010000009.1"/>
</dbReference>
<proteinExistence type="predicted"/>
<accession>A0ABV6JUJ0</accession>